<gene>
    <name evidence="3" type="ORF">GIB67_012125</name>
</gene>
<comment type="caution">
    <text evidence="3">The sequence shown here is derived from an EMBL/GenBank/DDBJ whole genome shotgun (WGS) entry which is preliminary data.</text>
</comment>
<dbReference type="Gene3D" id="6.10.140.2220">
    <property type="match status" value="1"/>
</dbReference>
<dbReference type="SUPFAM" id="SSF82199">
    <property type="entry name" value="SET domain"/>
    <property type="match status" value="1"/>
</dbReference>
<dbReference type="PANTHER" id="PTHR47420">
    <property type="entry name" value="HISTONE-LYSINE N-METHYLTRANSFERASE ASHR2"/>
    <property type="match status" value="1"/>
</dbReference>
<dbReference type="InterPro" id="IPR001214">
    <property type="entry name" value="SET_dom"/>
</dbReference>
<dbReference type="Gene3D" id="2.170.270.10">
    <property type="entry name" value="SET domain"/>
    <property type="match status" value="1"/>
</dbReference>
<sequence>MEKMEIREIEGRGRSFVSSKPIKAGEILLRESPILIYSSTLLSNFCSHCFTKLIDSSFIISCSVCSNHALYCSSTCQTSSSHTPLLCNSLNALRNTPISSDLQLQAYFLIAAYNLSPDSFRLLMSLQGDSPITPDTQFLHSLISSFCSPSSLELTAALLAKDKLNAFGLMEPFRGDGKEMKVRGYAIYPKGSFFNHDCLPNACRFDYVDSGDPSSNTDIIVRAIHDIPEGREICLSYFPVDWNYADRQKRLMEDYGFKCDCDRCIVEVNWCDGDDDDQEMGGSDQEEDNDFPHAYFFVRYVCDKENCAGTLAPLPPPQPSNVMECNVCGCFKTEEEQEQEQAIDTDESEDGIVIMDD</sequence>
<dbReference type="CDD" id="cd20071">
    <property type="entry name" value="SET_SMYD"/>
    <property type="match status" value="1"/>
</dbReference>
<dbReference type="InterPro" id="IPR044238">
    <property type="entry name" value="ASHR2-like"/>
</dbReference>
<dbReference type="PROSITE" id="PS50280">
    <property type="entry name" value="SET"/>
    <property type="match status" value="1"/>
</dbReference>
<feature type="domain" description="SET" evidence="2">
    <location>
        <begin position="2"/>
        <end position="238"/>
    </location>
</feature>
<dbReference type="SMART" id="SM00317">
    <property type="entry name" value="SET"/>
    <property type="match status" value="1"/>
</dbReference>
<evidence type="ECO:0000256" key="1">
    <source>
        <dbReference type="SAM" id="MobiDB-lite"/>
    </source>
</evidence>
<evidence type="ECO:0000313" key="4">
    <source>
        <dbReference type="Proteomes" id="UP000541444"/>
    </source>
</evidence>
<protein>
    <recommendedName>
        <fullName evidence="2">SET domain-containing protein</fullName>
    </recommendedName>
</protein>
<name>A0A7J7N9E7_9MAGN</name>
<evidence type="ECO:0000313" key="3">
    <source>
        <dbReference type="EMBL" id="KAF6163766.1"/>
    </source>
</evidence>
<dbReference type="EMBL" id="JACGCM010000965">
    <property type="protein sequence ID" value="KAF6163766.1"/>
    <property type="molecule type" value="Genomic_DNA"/>
</dbReference>
<dbReference type="OrthoDB" id="265717at2759"/>
<evidence type="ECO:0000259" key="2">
    <source>
        <dbReference type="PROSITE" id="PS50280"/>
    </source>
</evidence>
<dbReference type="Gene3D" id="1.10.220.160">
    <property type="match status" value="1"/>
</dbReference>
<organism evidence="3 4">
    <name type="scientific">Kingdonia uniflora</name>
    <dbReference type="NCBI Taxonomy" id="39325"/>
    <lineage>
        <taxon>Eukaryota</taxon>
        <taxon>Viridiplantae</taxon>
        <taxon>Streptophyta</taxon>
        <taxon>Embryophyta</taxon>
        <taxon>Tracheophyta</taxon>
        <taxon>Spermatophyta</taxon>
        <taxon>Magnoliopsida</taxon>
        <taxon>Ranunculales</taxon>
        <taxon>Circaeasteraceae</taxon>
        <taxon>Kingdonia</taxon>
    </lineage>
</organism>
<dbReference type="Pfam" id="PF00856">
    <property type="entry name" value="SET"/>
    <property type="match status" value="1"/>
</dbReference>
<dbReference type="AlphaFoldDB" id="A0A7J7N9E7"/>
<proteinExistence type="predicted"/>
<dbReference type="InterPro" id="IPR046341">
    <property type="entry name" value="SET_dom_sf"/>
</dbReference>
<reference evidence="3 4" key="1">
    <citation type="journal article" date="2020" name="IScience">
        <title>Genome Sequencing of the Endangered Kingdonia uniflora (Circaeasteraceae, Ranunculales) Reveals Potential Mechanisms of Evolutionary Specialization.</title>
        <authorList>
            <person name="Sun Y."/>
            <person name="Deng T."/>
            <person name="Zhang A."/>
            <person name="Moore M.J."/>
            <person name="Landis J.B."/>
            <person name="Lin N."/>
            <person name="Zhang H."/>
            <person name="Zhang X."/>
            <person name="Huang J."/>
            <person name="Zhang X."/>
            <person name="Sun H."/>
            <person name="Wang H."/>
        </authorList>
    </citation>
    <scope>NUCLEOTIDE SEQUENCE [LARGE SCALE GENOMIC DNA]</scope>
    <source>
        <strain evidence="3">TB1705</strain>
        <tissue evidence="3">Leaf</tissue>
    </source>
</reference>
<dbReference type="Proteomes" id="UP000541444">
    <property type="component" value="Unassembled WGS sequence"/>
</dbReference>
<keyword evidence="4" id="KW-1185">Reference proteome</keyword>
<dbReference type="PANTHER" id="PTHR47420:SF3">
    <property type="entry name" value="HISTONE-LYSINE N-METHYLTRANSFERASE ASHR2"/>
    <property type="match status" value="1"/>
</dbReference>
<accession>A0A7J7N9E7</accession>
<feature type="region of interest" description="Disordered" evidence="1">
    <location>
        <begin position="338"/>
        <end position="357"/>
    </location>
</feature>